<feature type="compositionally biased region" description="Polar residues" evidence="1">
    <location>
        <begin position="636"/>
        <end position="647"/>
    </location>
</feature>
<name>A0A0F7UFR4_NEOCL</name>
<feature type="region of interest" description="Disordered" evidence="1">
    <location>
        <begin position="476"/>
        <end position="526"/>
    </location>
</feature>
<gene>
    <name evidence="2" type="ORF">BN1204_036180</name>
</gene>
<protein>
    <submittedName>
        <fullName evidence="2">Uncharacterized protein</fullName>
    </submittedName>
</protein>
<evidence type="ECO:0000256" key="1">
    <source>
        <dbReference type="SAM" id="MobiDB-lite"/>
    </source>
</evidence>
<proteinExistence type="predicted"/>
<feature type="region of interest" description="Disordered" evidence="1">
    <location>
        <begin position="262"/>
        <end position="427"/>
    </location>
</feature>
<reference evidence="2" key="1">
    <citation type="journal article" date="2015" name="PLoS ONE">
        <title>Comprehensive Evaluation of Toxoplasma gondii VEG and Neospora caninum LIV Genomes with Tachyzoite Stage Transcriptome and Proteome Defines Novel Transcript Features.</title>
        <authorList>
            <person name="Ramaprasad A."/>
            <person name="Mourier T."/>
            <person name="Naeem R."/>
            <person name="Malas T.B."/>
            <person name="Moussa E."/>
            <person name="Panigrahi A."/>
            <person name="Vermont S.J."/>
            <person name="Otto T.D."/>
            <person name="Wastling J."/>
            <person name="Pain A."/>
        </authorList>
    </citation>
    <scope>NUCLEOTIDE SEQUENCE</scope>
    <source>
        <strain evidence="2">Liverpool</strain>
    </source>
</reference>
<feature type="compositionally biased region" description="Low complexity" evidence="1">
    <location>
        <begin position="286"/>
        <end position="300"/>
    </location>
</feature>
<feature type="compositionally biased region" description="Basic and acidic residues" evidence="1">
    <location>
        <begin position="335"/>
        <end position="344"/>
    </location>
</feature>
<dbReference type="EMBL" id="LN714483">
    <property type="protein sequence ID" value="CEL67831.1"/>
    <property type="molecule type" value="Genomic_DNA"/>
</dbReference>
<feature type="region of interest" description="Disordered" evidence="1">
    <location>
        <begin position="598"/>
        <end position="647"/>
    </location>
</feature>
<dbReference type="AlphaFoldDB" id="A0A0F7UFR4"/>
<accession>A0A0F7UFR4</accession>
<organism evidence="2">
    <name type="scientific">Neospora caninum (strain Liverpool)</name>
    <dbReference type="NCBI Taxonomy" id="572307"/>
    <lineage>
        <taxon>Eukaryota</taxon>
        <taxon>Sar</taxon>
        <taxon>Alveolata</taxon>
        <taxon>Apicomplexa</taxon>
        <taxon>Conoidasida</taxon>
        <taxon>Coccidia</taxon>
        <taxon>Eucoccidiorida</taxon>
        <taxon>Eimeriorina</taxon>
        <taxon>Sarcocystidae</taxon>
        <taxon>Neospora</taxon>
    </lineage>
</organism>
<sequence length="1017" mass="110074">MAYASTGFSAAEATRGPPRPATSIPESVGISSAFTPALTQQEKYDVAVLDMAVRSSWGRDFNILLQFAREHAAHRAGLSVERLDRHLVKRARVFRAVDQEFVQFAGLALGSEDGAVEFQESLPCGQSGGLWSGMTKESLKWCAAKLRLMCDEQEPSPALALEEIVALKCTLFAEAQGAGLRQAQRRHRRACSSNFPCTTALHSSSSCSTLLSQPAATCLPVDLFFDMNTETLLRTTFKAEQGNTSILRLLLNSLNPNRECTVPGVSSTLPDPTESSVSRLISPAQSRPLYLSPSRRSISSDMLGPSAGVRGSAPSHSTRALPAQSEEAGNAETLSKNRTEEAPKQLEASGSLVGTLGTRGDPPSVACRGESRSFECSVGGSGERSRDGHAVNRVAESAEDTSSGERGPGTRAADSEARGNRAESPETPQATLRLLFQLAELHLLQRLTQSSPDLVQDAQATARGFPFSTMLFTRTSRQGGSSSRFASASTAPHAPEATVCEESGQRGHSRRPEKSPSTGTAHQRPAVELRGFTLESTESLCQQGLKRKDTISDLRVLPPAVAREVSTDLGTDSRCRRDETRTPSLECLASQTTDCQNGKRRKFHFKSEDPANPGPKARTPPQKPGGRSTELRTHAPSPTTPIHTPVTSQADAPLFQLLDDRTGVALCRVLQTIVMRDVIASCACPSEDEACVESVATSLDLLVEIIISLCSLLGHLQARSSASLHSAHPSQETAETSERGEGGGGLVSHPSSPLGDSRDPCFERDRKGTTSPRLSNPDAFLSEHFEGTLIDLVALPFCYGFCVLALSPWHRKLQQRASTGFYRLVRSLDRLLCLNSEALDVACRLFNTQTKREQNSVQGKDKISNHGERYTETADDVRMQEKGRGTLCLLDESEQTSNEVAKGYTVDPPFELSVCSRARRFLPYLSSPRYAQVVESPHPYPRGTSTFPSLLTFAAASSPPLASIATRTRGAERGQCADGNRTVTCRTVEFPGASHVFLLFDERCNTQHNTDILYVRT</sequence>
<feature type="region of interest" description="Disordered" evidence="1">
    <location>
        <begin position="1"/>
        <end position="26"/>
    </location>
</feature>
<feature type="compositionally biased region" description="Polar residues" evidence="1">
    <location>
        <begin position="724"/>
        <end position="734"/>
    </location>
</feature>
<feature type="compositionally biased region" description="Basic and acidic residues" evidence="1">
    <location>
        <begin position="756"/>
        <end position="768"/>
    </location>
</feature>
<feature type="region of interest" description="Disordered" evidence="1">
    <location>
        <begin position="724"/>
        <end position="777"/>
    </location>
</feature>
<evidence type="ECO:0000313" key="2">
    <source>
        <dbReference type="EMBL" id="CEL67831.1"/>
    </source>
</evidence>
<feature type="compositionally biased region" description="Basic and acidic residues" evidence="1">
    <location>
        <begin position="413"/>
        <end position="424"/>
    </location>
</feature>
<feature type="compositionally biased region" description="Polar residues" evidence="1">
    <location>
        <begin position="264"/>
        <end position="285"/>
    </location>
</feature>